<comment type="caution">
    <text evidence="5">The sequence shown here is derived from an EMBL/GenBank/DDBJ whole genome shotgun (WGS) entry which is preliminary data.</text>
</comment>
<proteinExistence type="inferred from homology"/>
<feature type="short sequence motif" description="VHIID" evidence="3">
    <location>
        <begin position="292"/>
        <end position="296"/>
    </location>
</feature>
<evidence type="ECO:0000256" key="2">
    <source>
        <dbReference type="ARBA" id="ARBA00023163"/>
    </source>
</evidence>
<dbReference type="PROSITE" id="PS50985">
    <property type="entry name" value="GRAS"/>
    <property type="match status" value="1"/>
</dbReference>
<feature type="region of interest" description="Disordered" evidence="4">
    <location>
        <begin position="97"/>
        <end position="116"/>
    </location>
</feature>
<feature type="region of interest" description="VHIID" evidence="3">
    <location>
        <begin position="261"/>
        <end position="326"/>
    </location>
</feature>
<feature type="region of interest" description="SAW" evidence="3">
    <location>
        <begin position="480"/>
        <end position="555"/>
    </location>
</feature>
<protein>
    <recommendedName>
        <fullName evidence="7">Scarecrow-like protein 9</fullName>
    </recommendedName>
</protein>
<evidence type="ECO:0000313" key="6">
    <source>
        <dbReference type="Proteomes" id="UP001632038"/>
    </source>
</evidence>
<dbReference type="PANTHER" id="PTHR31636">
    <property type="entry name" value="OSJNBA0084A10.13 PROTEIN-RELATED"/>
    <property type="match status" value="1"/>
</dbReference>
<gene>
    <name evidence="5" type="ORF">CASFOL_032017</name>
</gene>
<organism evidence="5 6">
    <name type="scientific">Castilleja foliolosa</name>
    <dbReference type="NCBI Taxonomy" id="1961234"/>
    <lineage>
        <taxon>Eukaryota</taxon>
        <taxon>Viridiplantae</taxon>
        <taxon>Streptophyta</taxon>
        <taxon>Embryophyta</taxon>
        <taxon>Tracheophyta</taxon>
        <taxon>Spermatophyta</taxon>
        <taxon>Magnoliopsida</taxon>
        <taxon>eudicotyledons</taxon>
        <taxon>Gunneridae</taxon>
        <taxon>Pentapetalae</taxon>
        <taxon>asterids</taxon>
        <taxon>lamiids</taxon>
        <taxon>Lamiales</taxon>
        <taxon>Orobanchaceae</taxon>
        <taxon>Pedicularideae</taxon>
        <taxon>Castillejinae</taxon>
        <taxon>Castilleja</taxon>
    </lineage>
</organism>
<evidence type="ECO:0008006" key="7">
    <source>
        <dbReference type="Google" id="ProtNLM"/>
    </source>
</evidence>
<evidence type="ECO:0000256" key="3">
    <source>
        <dbReference type="PROSITE-ProRule" id="PRU01191"/>
    </source>
</evidence>
<reference evidence="6" key="1">
    <citation type="journal article" date="2024" name="IScience">
        <title>Strigolactones Initiate the Formation of Haustorium-like Structures in Castilleja.</title>
        <authorList>
            <person name="Buerger M."/>
            <person name="Peterson D."/>
            <person name="Chory J."/>
        </authorList>
    </citation>
    <scope>NUCLEOTIDE SEQUENCE [LARGE SCALE GENOMIC DNA]</scope>
</reference>
<keyword evidence="1" id="KW-0805">Transcription regulation</keyword>
<feature type="region of interest" description="Leucine repeat II (LRII)" evidence="3">
    <location>
        <begin position="342"/>
        <end position="374"/>
    </location>
</feature>
<feature type="region of interest" description="Leucine repeat I (LRI)" evidence="3">
    <location>
        <begin position="182"/>
        <end position="242"/>
    </location>
</feature>
<feature type="compositionally biased region" description="Polar residues" evidence="4">
    <location>
        <begin position="1"/>
        <end position="21"/>
    </location>
</feature>
<evidence type="ECO:0000313" key="5">
    <source>
        <dbReference type="EMBL" id="KAL3623201.1"/>
    </source>
</evidence>
<keyword evidence="6" id="KW-1185">Reference proteome</keyword>
<dbReference type="InterPro" id="IPR005202">
    <property type="entry name" value="TF_GRAS"/>
</dbReference>
<accession>A0ABD3C1Z7</accession>
<name>A0ABD3C1Z7_9LAMI</name>
<feature type="region of interest" description="Disordered" evidence="4">
    <location>
        <begin position="1"/>
        <end position="27"/>
    </location>
</feature>
<sequence length="557" mass="64417">MAESSNQNLQNQPVSDSSADNNYGDDCEYSDGTLRYIEQMLMEEEIDEQTHMLQESLDLQAKERSFYELLGQKYPLSPTLDYDVYLRKGFDDASKFLPSGNKNRHAGETDTEEEERSKKVAGVYTEFNDVPKEEFDYVVLTTVGELKKKFEAYRANLLEAGSKTRRRGCGTVKKQRNKEETIDLRSHLIECAQLITAGDDQAANECLKQIRTHSSPLGDGLQRLAHYFANGLEARLAGTGSHIHKALLSKRITASDYLRAYYTYTASCPFHKVSIFAFNMSILLKSEKAMTVHVLDFGILYGFRWPSFIQSLAEREGGPPKLRITGIDFPQPGFRPGERVEETGRRLARYAEMFNVPFEFKAITQKWETIKIEDLMIEEGEFVAVICMFRAQYLPDETFTEESSRTMVLNLIRKINPDIFIHGIVNVNYTMPLFLSRFREALYHYSAMYDMVEATIPREKPERLLIERDLIGSEALNLIACEGCERVERGETYKLWQVRHLKAGFMQVPFEREVIDRAKYMFSKFYHREFVIDETNEWILMGWKGRTLYALSCWQPV</sequence>
<dbReference type="Proteomes" id="UP001632038">
    <property type="component" value="Unassembled WGS sequence"/>
</dbReference>
<dbReference type="EMBL" id="JAVIJP010000054">
    <property type="protein sequence ID" value="KAL3623201.1"/>
    <property type="molecule type" value="Genomic_DNA"/>
</dbReference>
<dbReference type="AlphaFoldDB" id="A0ABD3C1Z7"/>
<evidence type="ECO:0000256" key="1">
    <source>
        <dbReference type="ARBA" id="ARBA00023015"/>
    </source>
</evidence>
<keyword evidence="2" id="KW-0804">Transcription</keyword>
<dbReference type="Pfam" id="PF03514">
    <property type="entry name" value="GRAS"/>
    <property type="match status" value="1"/>
</dbReference>
<comment type="caution">
    <text evidence="3">Lacks conserved residue(s) required for the propagation of feature annotation.</text>
</comment>
<comment type="similarity">
    <text evidence="3">Belongs to the GRAS family.</text>
</comment>
<evidence type="ECO:0000256" key="4">
    <source>
        <dbReference type="SAM" id="MobiDB-lite"/>
    </source>
</evidence>